<dbReference type="Proteomes" id="UP000694580">
    <property type="component" value="Chromosome 4"/>
</dbReference>
<dbReference type="PROSITE" id="PS50053">
    <property type="entry name" value="UBIQUITIN_2"/>
    <property type="match status" value="1"/>
</dbReference>
<dbReference type="Pfam" id="PF00240">
    <property type="entry name" value="ubiquitin"/>
    <property type="match status" value="1"/>
</dbReference>
<evidence type="ECO:0000313" key="3">
    <source>
        <dbReference type="Proteomes" id="UP000694580"/>
    </source>
</evidence>
<dbReference type="CDD" id="cd17039">
    <property type="entry name" value="Ubl_ubiquitin_like"/>
    <property type="match status" value="1"/>
</dbReference>
<dbReference type="Gene3D" id="3.10.20.90">
    <property type="entry name" value="Phosphatidylinositol 3-kinase Catalytic Subunit, Chain A, domain 1"/>
    <property type="match status" value="1"/>
</dbReference>
<organism evidence="2 3">
    <name type="scientific">Denticeps clupeoides</name>
    <name type="common">denticle herring</name>
    <dbReference type="NCBI Taxonomy" id="299321"/>
    <lineage>
        <taxon>Eukaryota</taxon>
        <taxon>Metazoa</taxon>
        <taxon>Chordata</taxon>
        <taxon>Craniata</taxon>
        <taxon>Vertebrata</taxon>
        <taxon>Euteleostomi</taxon>
        <taxon>Actinopterygii</taxon>
        <taxon>Neopterygii</taxon>
        <taxon>Teleostei</taxon>
        <taxon>Clupei</taxon>
        <taxon>Clupeiformes</taxon>
        <taxon>Denticipitoidei</taxon>
        <taxon>Denticipitidae</taxon>
        <taxon>Denticeps</taxon>
    </lineage>
</organism>
<dbReference type="GeneTree" id="ENSGT01000000214857"/>
<protein>
    <recommendedName>
        <fullName evidence="1">Ubiquitin-like domain-containing protein</fullName>
    </recommendedName>
</protein>
<feature type="domain" description="Ubiquitin-like" evidence="1">
    <location>
        <begin position="30"/>
        <end position="108"/>
    </location>
</feature>
<accession>A0AAY4AA93</accession>
<dbReference type="InterPro" id="IPR000626">
    <property type="entry name" value="Ubiquitin-like_dom"/>
</dbReference>
<dbReference type="InterPro" id="IPR029071">
    <property type="entry name" value="Ubiquitin-like_domsf"/>
</dbReference>
<evidence type="ECO:0000259" key="1">
    <source>
        <dbReference type="PROSITE" id="PS50053"/>
    </source>
</evidence>
<dbReference type="SUPFAM" id="SSF54236">
    <property type="entry name" value="Ubiquitin-like"/>
    <property type="match status" value="1"/>
</dbReference>
<keyword evidence="3" id="KW-1185">Reference proteome</keyword>
<dbReference type="Ensembl" id="ENSDCDT00010005964.1">
    <property type="protein sequence ID" value="ENSDCDP00010005764.1"/>
    <property type="gene ID" value="ENSDCDG00010002517.1"/>
</dbReference>
<sequence>EDLRRSTPPLWCGDVVHAHLEVIKDKSSWGHIWVSVWNGSDGRVSHLKLKSIDTIGKLKKKFLKMNPSMHGSLNLAYNGKPVPAEKSLGELNVKSGSKFVIFQRCPGG</sequence>
<dbReference type="AlphaFoldDB" id="A0AAY4AA93"/>
<reference evidence="2" key="3">
    <citation type="submission" date="2025-09" db="UniProtKB">
        <authorList>
            <consortium name="Ensembl"/>
        </authorList>
    </citation>
    <scope>IDENTIFICATION</scope>
</reference>
<reference evidence="2" key="2">
    <citation type="submission" date="2025-08" db="UniProtKB">
        <authorList>
            <consortium name="Ensembl"/>
        </authorList>
    </citation>
    <scope>IDENTIFICATION</scope>
</reference>
<proteinExistence type="predicted"/>
<reference evidence="2 3" key="1">
    <citation type="submission" date="2020-06" db="EMBL/GenBank/DDBJ databases">
        <authorList>
            <consortium name="Wellcome Sanger Institute Data Sharing"/>
        </authorList>
    </citation>
    <scope>NUCLEOTIDE SEQUENCE [LARGE SCALE GENOMIC DNA]</scope>
</reference>
<name>A0AAY4AA93_9TELE</name>
<evidence type="ECO:0000313" key="2">
    <source>
        <dbReference type="Ensembl" id="ENSDCDP00010005764.1"/>
    </source>
</evidence>